<reference evidence="8 9" key="1">
    <citation type="submission" date="2024-06" db="EMBL/GenBank/DDBJ databases">
        <title>Novosphingobium rhizovicinus M1R2S20.</title>
        <authorList>
            <person name="Sun J.-Q."/>
        </authorList>
    </citation>
    <scope>NUCLEOTIDE SEQUENCE [LARGE SCALE GENOMIC DNA]</scope>
    <source>
        <strain evidence="8 9">M1R2S20</strain>
    </source>
</reference>
<evidence type="ECO:0000256" key="4">
    <source>
        <dbReference type="ARBA" id="ARBA00023004"/>
    </source>
</evidence>
<keyword evidence="5 6" id="KW-0411">Iron-sulfur</keyword>
<dbReference type="PANTHER" id="PTHR36923:SF3">
    <property type="entry name" value="FERREDOXIN"/>
    <property type="match status" value="1"/>
</dbReference>
<gene>
    <name evidence="8" type="ORF">ABUH87_15280</name>
</gene>
<name>A0ABV3REI9_9SPHN</name>
<comment type="caution">
    <text evidence="8">The sequence shown here is derived from an EMBL/GenBank/DDBJ whole genome shotgun (WGS) entry which is preliminary data.</text>
</comment>
<comment type="function">
    <text evidence="6">Ferredoxins are iron-sulfur proteins that transfer electrons in a wide variety of metabolic reactions.</text>
</comment>
<proteinExistence type="predicted"/>
<dbReference type="SUPFAM" id="SSF54862">
    <property type="entry name" value="4Fe-4S ferredoxins"/>
    <property type="match status" value="1"/>
</dbReference>
<evidence type="ECO:0000256" key="5">
    <source>
        <dbReference type="ARBA" id="ARBA00023014"/>
    </source>
</evidence>
<dbReference type="Pfam" id="PF13459">
    <property type="entry name" value="Fer4_15"/>
    <property type="match status" value="1"/>
</dbReference>
<dbReference type="PANTHER" id="PTHR36923">
    <property type="entry name" value="FERREDOXIN"/>
    <property type="match status" value="1"/>
</dbReference>
<sequence length="67" mass="7083">MKVHVNPDICAGFGICTGIAPEVFELHEDGYATVLVSEVGPEDEDMMRRAASQCPAQAISLSEDSSG</sequence>
<dbReference type="PRINTS" id="PR00352">
    <property type="entry name" value="3FE4SFRDOXIN"/>
</dbReference>
<evidence type="ECO:0000259" key="7">
    <source>
        <dbReference type="PROSITE" id="PS51379"/>
    </source>
</evidence>
<organism evidence="8 9">
    <name type="scientific">Novosphingobium rhizovicinum</name>
    <dbReference type="NCBI Taxonomy" id="3228928"/>
    <lineage>
        <taxon>Bacteria</taxon>
        <taxon>Pseudomonadati</taxon>
        <taxon>Pseudomonadota</taxon>
        <taxon>Alphaproteobacteria</taxon>
        <taxon>Sphingomonadales</taxon>
        <taxon>Sphingomonadaceae</taxon>
        <taxon>Novosphingobium</taxon>
    </lineage>
</organism>
<protein>
    <recommendedName>
        <fullName evidence="6">Ferredoxin</fullName>
    </recommendedName>
</protein>
<dbReference type="InterPro" id="IPR001080">
    <property type="entry name" value="3Fe4S_ferredoxin"/>
</dbReference>
<evidence type="ECO:0000256" key="2">
    <source>
        <dbReference type="ARBA" id="ARBA00022723"/>
    </source>
</evidence>
<evidence type="ECO:0000256" key="6">
    <source>
        <dbReference type="RuleBase" id="RU368020"/>
    </source>
</evidence>
<dbReference type="InterPro" id="IPR051269">
    <property type="entry name" value="Fe-S_cluster_ET"/>
</dbReference>
<evidence type="ECO:0000313" key="9">
    <source>
        <dbReference type="Proteomes" id="UP001556118"/>
    </source>
</evidence>
<dbReference type="InterPro" id="IPR017896">
    <property type="entry name" value="4Fe4S_Fe-S-bd"/>
</dbReference>
<evidence type="ECO:0000256" key="3">
    <source>
        <dbReference type="ARBA" id="ARBA00022982"/>
    </source>
</evidence>
<feature type="domain" description="4Fe-4S ferredoxin-type" evidence="7">
    <location>
        <begin position="1"/>
        <end position="29"/>
    </location>
</feature>
<evidence type="ECO:0000256" key="1">
    <source>
        <dbReference type="ARBA" id="ARBA00022448"/>
    </source>
</evidence>
<keyword evidence="9" id="KW-1185">Reference proteome</keyword>
<dbReference type="Gene3D" id="3.30.70.20">
    <property type="match status" value="1"/>
</dbReference>
<dbReference type="Proteomes" id="UP001556118">
    <property type="component" value="Unassembled WGS sequence"/>
</dbReference>
<evidence type="ECO:0000313" key="8">
    <source>
        <dbReference type="EMBL" id="MEW9856501.1"/>
    </source>
</evidence>
<keyword evidence="2 6" id="KW-0479">Metal-binding</keyword>
<dbReference type="PROSITE" id="PS51379">
    <property type="entry name" value="4FE4S_FER_2"/>
    <property type="match status" value="1"/>
</dbReference>
<keyword evidence="1 6" id="KW-0813">Transport</keyword>
<dbReference type="EMBL" id="JBFNXR010000052">
    <property type="protein sequence ID" value="MEW9856501.1"/>
    <property type="molecule type" value="Genomic_DNA"/>
</dbReference>
<keyword evidence="3 6" id="KW-0249">Electron transport</keyword>
<keyword evidence="4 6" id="KW-0408">Iron</keyword>
<accession>A0ABV3REI9</accession>
<dbReference type="RefSeq" id="WP_367774956.1">
    <property type="nucleotide sequence ID" value="NZ_JBFNXR010000052.1"/>
</dbReference>